<reference evidence="2 3" key="1">
    <citation type="submission" date="2020-08" db="EMBL/GenBank/DDBJ databases">
        <title>Genomic Encyclopedia of Type Strains, Phase IV (KMG-IV): sequencing the most valuable type-strain genomes for metagenomic binning, comparative biology and taxonomic classification.</title>
        <authorList>
            <person name="Goeker M."/>
        </authorList>
    </citation>
    <scope>NUCLEOTIDE SEQUENCE [LARGE SCALE GENOMIC DNA]</scope>
    <source>
        <strain evidence="2 3">DSM 44197</strain>
    </source>
</reference>
<keyword evidence="1" id="KW-0472">Membrane</keyword>
<organism evidence="2 3">
    <name type="scientific">Actinomadura namibiensis</name>
    <dbReference type="NCBI Taxonomy" id="182080"/>
    <lineage>
        <taxon>Bacteria</taxon>
        <taxon>Bacillati</taxon>
        <taxon>Actinomycetota</taxon>
        <taxon>Actinomycetes</taxon>
        <taxon>Streptosporangiales</taxon>
        <taxon>Thermomonosporaceae</taxon>
        <taxon>Actinomadura</taxon>
    </lineage>
</organism>
<evidence type="ECO:0000313" key="2">
    <source>
        <dbReference type="EMBL" id="MBA8955112.1"/>
    </source>
</evidence>
<dbReference type="AlphaFoldDB" id="A0A7W3LVR5"/>
<proteinExistence type="predicted"/>
<feature type="transmembrane region" description="Helical" evidence="1">
    <location>
        <begin position="56"/>
        <end position="77"/>
    </location>
</feature>
<dbReference type="Proteomes" id="UP000572680">
    <property type="component" value="Unassembled WGS sequence"/>
</dbReference>
<keyword evidence="3" id="KW-1185">Reference proteome</keyword>
<evidence type="ECO:0000313" key="3">
    <source>
        <dbReference type="Proteomes" id="UP000572680"/>
    </source>
</evidence>
<name>A0A7W3LVR5_ACTNM</name>
<comment type="caution">
    <text evidence="2">The sequence shown here is derived from an EMBL/GenBank/DDBJ whole genome shotgun (WGS) entry which is preliminary data.</text>
</comment>
<accession>A0A7W3LVR5</accession>
<keyword evidence="1" id="KW-1133">Transmembrane helix</keyword>
<sequence>MSLVVACFVFARRFARAGAPGWAWGSVLCGVGFAVLMGLANVGFAQDGRLENIAGLFQRLAVTLGLAWQALLGLYLLRHRPEPRSARVVPEGRGSARTE</sequence>
<gene>
    <name evidence="2" type="ORF">HNR61_006769</name>
</gene>
<protein>
    <submittedName>
        <fullName evidence="2">Na+/H+ antiporter NhaA</fullName>
    </submittedName>
</protein>
<feature type="transmembrane region" description="Helical" evidence="1">
    <location>
        <begin position="25"/>
        <end position="44"/>
    </location>
</feature>
<keyword evidence="1" id="KW-0812">Transmembrane</keyword>
<dbReference type="EMBL" id="JACJIA010000010">
    <property type="protein sequence ID" value="MBA8955112.1"/>
    <property type="molecule type" value="Genomic_DNA"/>
</dbReference>
<evidence type="ECO:0000256" key="1">
    <source>
        <dbReference type="SAM" id="Phobius"/>
    </source>
</evidence>